<evidence type="ECO:0000256" key="1">
    <source>
        <dbReference type="ARBA" id="ARBA00009013"/>
    </source>
</evidence>
<gene>
    <name evidence="4" type="ORF">GCM10010346_18500</name>
</gene>
<evidence type="ECO:0000259" key="3">
    <source>
        <dbReference type="PROSITE" id="PS50801"/>
    </source>
</evidence>
<dbReference type="PROSITE" id="PS50801">
    <property type="entry name" value="STAS"/>
    <property type="match status" value="1"/>
</dbReference>
<sequence length="118" mass="12625">MKDFTVTVEQRPDLTRVTVAGELDMSTVPAVEEATVVVPLGGKALHVDLVGVSFMDSSGLNLLLRLRRRMREEAGHLVLSGLGEQPAGLLRLTETYDLLTADGVGTAPRAELQAASRV</sequence>
<dbReference type="CDD" id="cd07043">
    <property type="entry name" value="STAS_anti-anti-sigma_factors"/>
    <property type="match status" value="1"/>
</dbReference>
<keyword evidence="5" id="KW-1185">Reference proteome</keyword>
<feature type="domain" description="STAS" evidence="3">
    <location>
        <begin position="4"/>
        <end position="118"/>
    </location>
</feature>
<dbReference type="InterPro" id="IPR058548">
    <property type="entry name" value="MlaB-like_STAS"/>
</dbReference>
<evidence type="ECO:0000313" key="4">
    <source>
        <dbReference type="EMBL" id="GHA96104.1"/>
    </source>
</evidence>
<dbReference type="PANTHER" id="PTHR33495">
    <property type="entry name" value="ANTI-SIGMA FACTOR ANTAGONIST TM_1081-RELATED-RELATED"/>
    <property type="match status" value="1"/>
</dbReference>
<dbReference type="NCBIfam" id="TIGR00377">
    <property type="entry name" value="ant_ant_sig"/>
    <property type="match status" value="1"/>
</dbReference>
<dbReference type="InterPro" id="IPR002645">
    <property type="entry name" value="STAS_dom"/>
</dbReference>
<dbReference type="InterPro" id="IPR003658">
    <property type="entry name" value="Anti-sigma_ant"/>
</dbReference>
<dbReference type="Pfam" id="PF13466">
    <property type="entry name" value="STAS_2"/>
    <property type="match status" value="1"/>
</dbReference>
<evidence type="ECO:0000313" key="5">
    <source>
        <dbReference type="Proteomes" id="UP000599437"/>
    </source>
</evidence>
<comment type="similarity">
    <text evidence="1 2">Belongs to the anti-sigma-factor antagonist family.</text>
</comment>
<evidence type="ECO:0000256" key="2">
    <source>
        <dbReference type="RuleBase" id="RU003749"/>
    </source>
</evidence>
<dbReference type="Proteomes" id="UP000599437">
    <property type="component" value="Unassembled WGS sequence"/>
</dbReference>
<dbReference type="InterPro" id="IPR036513">
    <property type="entry name" value="STAS_dom_sf"/>
</dbReference>
<organism evidence="4 5">
    <name type="scientific">Streptomyces chryseus</name>
    <dbReference type="NCBI Taxonomy" id="68186"/>
    <lineage>
        <taxon>Bacteria</taxon>
        <taxon>Bacillati</taxon>
        <taxon>Actinomycetota</taxon>
        <taxon>Actinomycetes</taxon>
        <taxon>Kitasatosporales</taxon>
        <taxon>Streptomycetaceae</taxon>
        <taxon>Streptomyces</taxon>
    </lineage>
</organism>
<comment type="caution">
    <text evidence="4">The sequence shown here is derived from an EMBL/GenBank/DDBJ whole genome shotgun (WGS) entry which is preliminary data.</text>
</comment>
<dbReference type="SUPFAM" id="SSF52091">
    <property type="entry name" value="SpoIIaa-like"/>
    <property type="match status" value="1"/>
</dbReference>
<dbReference type="EMBL" id="BMVO01000004">
    <property type="protein sequence ID" value="GHA96104.1"/>
    <property type="molecule type" value="Genomic_DNA"/>
</dbReference>
<accession>A0ABQ3DHV1</accession>
<dbReference type="RefSeq" id="WP_138898485.1">
    <property type="nucleotide sequence ID" value="NZ_BMVO01000004.1"/>
</dbReference>
<protein>
    <recommendedName>
        <fullName evidence="2">Anti-sigma factor antagonist</fullName>
    </recommendedName>
</protein>
<proteinExistence type="inferred from homology"/>
<name>A0ABQ3DHV1_9ACTN</name>
<dbReference type="Gene3D" id="3.30.750.24">
    <property type="entry name" value="STAS domain"/>
    <property type="match status" value="1"/>
</dbReference>
<reference evidence="5" key="1">
    <citation type="journal article" date="2019" name="Int. J. Syst. Evol. Microbiol.">
        <title>The Global Catalogue of Microorganisms (GCM) 10K type strain sequencing project: providing services to taxonomists for standard genome sequencing and annotation.</title>
        <authorList>
            <consortium name="The Broad Institute Genomics Platform"/>
            <consortium name="The Broad Institute Genome Sequencing Center for Infectious Disease"/>
            <person name="Wu L."/>
            <person name="Ma J."/>
        </authorList>
    </citation>
    <scope>NUCLEOTIDE SEQUENCE [LARGE SCALE GENOMIC DNA]</scope>
    <source>
        <strain evidence="5">JCM 4737</strain>
    </source>
</reference>